<dbReference type="PANTHER" id="PTHR23542">
    <property type="match status" value="1"/>
</dbReference>
<dbReference type="RefSeq" id="WP_312865434.1">
    <property type="nucleotide sequence ID" value="NZ_BAABAI010000004.1"/>
</dbReference>
<accession>A0A7W7SY16</accession>
<dbReference type="AlphaFoldDB" id="A0A7W7SY16"/>
<feature type="transmembrane region" description="Helical" evidence="1">
    <location>
        <begin position="78"/>
        <end position="99"/>
    </location>
</feature>
<dbReference type="SUPFAM" id="SSF103473">
    <property type="entry name" value="MFS general substrate transporter"/>
    <property type="match status" value="1"/>
</dbReference>
<organism evidence="2 3">
    <name type="scientific">Saccharothrix violaceirubra</name>
    <dbReference type="NCBI Taxonomy" id="413306"/>
    <lineage>
        <taxon>Bacteria</taxon>
        <taxon>Bacillati</taxon>
        <taxon>Actinomycetota</taxon>
        <taxon>Actinomycetes</taxon>
        <taxon>Pseudonocardiales</taxon>
        <taxon>Pseudonocardiaceae</taxon>
        <taxon>Saccharothrix</taxon>
    </lineage>
</organism>
<comment type="caution">
    <text evidence="2">The sequence shown here is derived from an EMBL/GenBank/DDBJ whole genome shotgun (WGS) entry which is preliminary data.</text>
</comment>
<evidence type="ECO:0000256" key="1">
    <source>
        <dbReference type="SAM" id="Phobius"/>
    </source>
</evidence>
<dbReference type="EMBL" id="JACHJS010000001">
    <property type="protein sequence ID" value="MBB4962999.1"/>
    <property type="molecule type" value="Genomic_DNA"/>
</dbReference>
<gene>
    <name evidence="2" type="ORF">F4559_000358</name>
</gene>
<feature type="transmembrane region" description="Helical" evidence="1">
    <location>
        <begin position="219"/>
        <end position="243"/>
    </location>
</feature>
<dbReference type="InterPro" id="IPR011701">
    <property type="entry name" value="MFS"/>
</dbReference>
<dbReference type="Gene3D" id="1.20.1250.20">
    <property type="entry name" value="MFS general substrate transporter like domains"/>
    <property type="match status" value="1"/>
</dbReference>
<keyword evidence="1" id="KW-0472">Membrane</keyword>
<dbReference type="PANTHER" id="PTHR23542:SF1">
    <property type="entry name" value="MAJOR FACILITATOR SUPERFAMILY (MFS) PROFILE DOMAIN-CONTAINING PROTEIN"/>
    <property type="match status" value="1"/>
</dbReference>
<dbReference type="GO" id="GO:0022857">
    <property type="term" value="F:transmembrane transporter activity"/>
    <property type="evidence" value="ECO:0007669"/>
    <property type="project" value="InterPro"/>
</dbReference>
<keyword evidence="1" id="KW-0812">Transmembrane</keyword>
<feature type="transmembrane region" description="Helical" evidence="1">
    <location>
        <begin position="175"/>
        <end position="193"/>
    </location>
</feature>
<reference evidence="2 3" key="1">
    <citation type="submission" date="2020-08" db="EMBL/GenBank/DDBJ databases">
        <title>Sequencing the genomes of 1000 actinobacteria strains.</title>
        <authorList>
            <person name="Klenk H.-P."/>
        </authorList>
    </citation>
    <scope>NUCLEOTIDE SEQUENCE [LARGE SCALE GENOMIC DNA]</scope>
    <source>
        <strain evidence="2 3">DSM 45084</strain>
    </source>
</reference>
<feature type="transmembrane region" description="Helical" evidence="1">
    <location>
        <begin position="47"/>
        <end position="66"/>
    </location>
</feature>
<feature type="transmembrane region" description="Helical" evidence="1">
    <location>
        <begin position="372"/>
        <end position="394"/>
    </location>
</feature>
<proteinExistence type="predicted"/>
<feature type="transmembrane region" description="Helical" evidence="1">
    <location>
        <begin position="307"/>
        <end position="325"/>
    </location>
</feature>
<feature type="transmembrane region" description="Helical" evidence="1">
    <location>
        <begin position="284"/>
        <end position="301"/>
    </location>
</feature>
<feature type="transmembrane region" description="Helical" evidence="1">
    <location>
        <begin position="249"/>
        <end position="272"/>
    </location>
</feature>
<sequence>MLRPYRELAAIPGLTALLCWALAGRLHLPTVPLAVAFLVVGWTDSYALAGVVGGAMTLGMGVASPLRGRAADRKPATPLLLATVSGYAVGITALGLVPVLLPASAWPVAVVVAFLVGVSTPPVTQLSRAGFQRLASGPTLNAVFTVEASTQELTYVIGPAAAAAVVAVASPEIALWGAGVTAVVGALGFLRALRRAGIDRPVPHERAHGGPALLRDRSLALSFLAAGAIVASLVSIDMVIVALARDGGVPALAGALAAVWGVGSVVGGLVTGGWTGPMRFARRMFAMSLGLLALVPVLPPVVGLSPWSVGVVLVIGGLTIAPTIAANNSRIGALAPEGRKAEAFGWMATFTTAGPALVLPWIGRLIDGPGPAAAAAAAGGLALLGTVAASAVHVPR</sequence>
<keyword evidence="3" id="KW-1185">Reference proteome</keyword>
<dbReference type="InterPro" id="IPR036259">
    <property type="entry name" value="MFS_trans_sf"/>
</dbReference>
<protein>
    <submittedName>
        <fullName evidence="2">MFS family permease</fullName>
    </submittedName>
</protein>
<keyword evidence="1" id="KW-1133">Transmembrane helix</keyword>
<evidence type="ECO:0000313" key="2">
    <source>
        <dbReference type="EMBL" id="MBB4962999.1"/>
    </source>
</evidence>
<name>A0A7W7SY16_9PSEU</name>
<feature type="transmembrane region" description="Helical" evidence="1">
    <location>
        <begin position="346"/>
        <end position="366"/>
    </location>
</feature>
<dbReference type="Pfam" id="PF07690">
    <property type="entry name" value="MFS_1"/>
    <property type="match status" value="1"/>
</dbReference>
<dbReference type="Proteomes" id="UP000542674">
    <property type="component" value="Unassembled WGS sequence"/>
</dbReference>
<evidence type="ECO:0000313" key="3">
    <source>
        <dbReference type="Proteomes" id="UP000542674"/>
    </source>
</evidence>